<feature type="compositionally biased region" description="Basic and acidic residues" evidence="2">
    <location>
        <begin position="2788"/>
        <end position="2798"/>
    </location>
</feature>
<feature type="region of interest" description="Disordered" evidence="2">
    <location>
        <begin position="827"/>
        <end position="874"/>
    </location>
</feature>
<feature type="region of interest" description="Disordered" evidence="2">
    <location>
        <begin position="1053"/>
        <end position="1072"/>
    </location>
</feature>
<dbReference type="SMART" id="SM00324">
    <property type="entry name" value="RhoGAP"/>
    <property type="match status" value="1"/>
</dbReference>
<dbReference type="SMART" id="SM00233">
    <property type="entry name" value="PH"/>
    <property type="match status" value="1"/>
</dbReference>
<feature type="region of interest" description="Disordered" evidence="2">
    <location>
        <begin position="2400"/>
        <end position="2422"/>
    </location>
</feature>
<feature type="region of interest" description="Disordered" evidence="2">
    <location>
        <begin position="1168"/>
        <end position="1207"/>
    </location>
</feature>
<dbReference type="InterPro" id="IPR041489">
    <property type="entry name" value="PDZ_6"/>
</dbReference>
<feature type="region of interest" description="Disordered" evidence="2">
    <location>
        <begin position="1928"/>
        <end position="1947"/>
    </location>
</feature>
<sequence length="2986" mass="333322">MSCVIREAYAATIESKSDERNVIGNCGTSIRRRKELPPSAQISPITTATRTSNPILSTLDTFHSIPPQIKQRLSILDAIWHFPENSSLSPKKNPKLAVFPLRVRVPLPANSQLSLSSETPKTSDFLRPPETFHRAQETQVEHKFPAGQNFCHNESSDPFRVRCPAKPFDRGCNRLGFFSLCVSTIKIIIKANPWHGSVDVSRICINKNDFPKVFPRLGRPRPPDRTVCKNPVAPQVGKKRTPPSNSLETTSVRYAINPYLIGTRLDGVKAAAKADPDRIIVSVGIPEACGNFVLSSPRYVTGRRLNPLSTSPLIIMTSTGLKERHPCGAPSGDTESCLSGAVGVRIVIAPLPFPRIASPFQMFAISLDSIDLNFSMVDHLEVLCSHAIRNNNYNGEPAIRNESVAAMSPGCLPVFGRRLTQKKSHPRWVFRSRWVSQVLSVDSDRYLPRGVDQRSGFSSRADGNCQSTDANCTRDQTRSKFFPDIGLSEERRRKNPAFDRPHIILITFALWFIVCRRRPTLALPSRKPIEQVYTTPDKKYKLTFVISGLQVRIINRPAASLKPPHLAGFASPRPLLVDTSGQKICANVVFSHTWLGKKAYQPWKQLVEYNTEKRPRSFSTCSRSFCLESTNQQHHPLRQNNTAGVVPVRRPKRLCLRRNDIGDSFGFTLRHFIVYPPDAIAEHDERYEAVGALSAPMETIFVKNVTEGSPAHLAGLQCGDRLVKVNDVLVTKKTYAEVVQLIKNTPERLQLLAVPKEDDILQRYFAETAYNPASNQQQARLTDRQAAQHFLTQTFAQRPREFQVDAVSWRSLQHSYGYDYRQPLYERSQRSAENLDVNDRLNYPPDDPLRRQRPRAQPQAPPYRKMGRRSSDGGALSVSKYYYDPVLDYEGMKTINKASYLQSDPQNPEMPGLRYPNTVGCRLSLDAGRRESSSSLTSSLAADSKDSLTSFDSMSTLTGHETDDSAIMSRFRKNFQQKEEFFKKTPEANVIAREFYSRPKKLEKAMWPPTEPTRQESPSKTKPTHQNFQRVKHDIENERDLYLQSVSGGVVASLPQQKGAKSPPNDKSSISNTDRIKEASTAPASLDNVEQLNGSFTAESGDISDDKRLYHANLQMVHKRARQFESGKPLPEDDPSVSDRTSLFKSELARITVKQVVPNVTERAQEYEIRSVEPKRETPTTSTPKKIQRDARSLESNESTSSSSSISMSEVIAKRLSGNVMISTGSKYIHCPPPSEYGKPTESSENQANRIRARSNSAESWVVVAVPETKPESNKRISRQDAIVDDGNKTKDHQVDDPGQIPYADLPPLIPEPVEHMHFTPSVSITPAPTVLVPQTSKAVRPNQLDLEGPVRPARHLKPPSSTVDTPMRRPVSPVIGEDNKPVVVKRRTKSTNLADDERTTRRESYLKATEGGRMHFDSEMSDGDVSPQVLRSAHRRWRPPLFPGDIQQLRKLFEDAASSLGIDIWGGINFTLPFDGYAPKAPQLVFYSTMVVPASEPRFLMRADNGNDNSSCNSSGIVINYLLNWVMKNQLFHDNGSHRRNARNSVLRAPTTSRRPVGFFRTLSASASLFASSVDSVPLLGGSVSGNSSSSASLDREKANASPLDKDKHAATKEGPLHCKITEFEGKRYGDRSWKQIWAALKGPKLFLHKDKHHQTISCFSSGRKFRVISTLDPDTGPIAPSPSGGRPVRPPLQFSCVSRDDRPIMNALTDHHRNKSGTVSCIPLQLNLHFSAHGFFPRRLRRWGSTGSWVISSFYARCSANSSCDCSMMGHGFFTGLRRKLTRSALDSPISVSHMRSDSEADSCPIKINRSDESRCKYERDKPRFKYFIDDTVPPKFAGSIVPNDNNLFRWQSPMGTSDAVEHSLASGVDMRASEVRIAEDYTKRKHVLKVSSLNPCRSEFLLQAENTEEFADWYHALQEQMATSTEAEAKFDQSTGTKQQAVPQTVAASTSILVQGNSRLSPQPTKSKSSTSRNRSPTGQSPVSKTRKASQVGDPNTSPKVKTWRGRVAKQFRKMHGASSPSSPTAPEGSTFGVPLDQCLASSTNPYVPKFVEVCTDIVDARGLQTLGIYRVPGNNASITALTEEINKNYDGVSIDDSRWNDLHVVSSLLKAYFRKIPDSLVTSALYPSFIKADKIENPEARLKELKRLVKSLPPHNYHTLKHIVLHLSNVVDNSDVNKMEAKNLAIVFGPNLVRPADDNMETMVNNMTHQCKIVETLLTAADWFFAEDDSESLPVPAVLSDAHEESEPANNQALLLDNISKYEALKDKEKNGALFSSIISAAQRKVKRKTTKGTGSLNESKEEVTSPNGSGGYASRTFSHGDLNESTTTDGKTSVIPTTVTDMEKMTKQPEKVPWFNYSTDKEDFHRRVENFKQETEAMLQMPRNLEISVNNIVSKSPSLSSSASSVNQTPRLSTKTHSASNVFARTMNVDNRHSLDNSYSVQYDKNSGGEFGGSLRDTNRNESVRIPQTDREGRYVIRRGSSVENVNSTGPVDLNANGAMKKVKYENEGDGGQRIGSLDSLNKVASTDDVHLCLLLEGGGRSGHQLAHRHSVPHVRDTCTTDYTDLVTALTTIYDKKLMEKKNSCENLLSGADFPYADESPEKTHRTVAHSLSDKENVPNLSDQYRNPSLHKNQYTNKSNFLHWDDSKLKESKKDTEKDEDSTMTPDVPDKEKHISPNKHATNKNKTAAPSSKLKRSESLNKPERTVSPLNNKLKRSESLNKTGDKLKRSDSLTKTEKTESNLNKRRELATSIRRSKDVIKLKRKNGMPDRSIKRRHTVGGTKDPDKVTWLDNKFQEEVTSNKENKEKNLRTSSPDLSSTRRERLCFEINLIGPENMVVALKQHLMGARPQSFPDTAVFKSLEIIDFQPTYAFAETTERRRSASSPTDDLIPQSANFRGLGDGVPVIARSNPVRNFCLFCDQEINGSDAVNGLPLHTRKFRVHARRESISVPFDSSVGRAVDCRGTEVVIHRSLVQIRLEG</sequence>
<evidence type="ECO:0000313" key="7">
    <source>
        <dbReference type="Proteomes" id="UP000719412"/>
    </source>
</evidence>
<evidence type="ECO:0000313" key="6">
    <source>
        <dbReference type="EMBL" id="KAH0812092.1"/>
    </source>
</evidence>
<dbReference type="Pfam" id="PF17820">
    <property type="entry name" value="PDZ_6"/>
    <property type="match status" value="1"/>
</dbReference>
<feature type="domain" description="Rho-GAP" evidence="5">
    <location>
        <begin position="2037"/>
        <end position="2229"/>
    </location>
</feature>
<feature type="compositionally biased region" description="Basic and acidic residues" evidence="2">
    <location>
        <begin position="2720"/>
        <end position="2777"/>
    </location>
</feature>
<dbReference type="InterPro" id="IPR011993">
    <property type="entry name" value="PH-like_dom_sf"/>
</dbReference>
<feature type="region of interest" description="Disordered" evidence="2">
    <location>
        <begin position="1586"/>
        <end position="1612"/>
    </location>
</feature>
<feature type="compositionally biased region" description="Low complexity" evidence="2">
    <location>
        <begin position="1196"/>
        <end position="1207"/>
    </location>
</feature>
<feature type="compositionally biased region" description="Basic and acidic residues" evidence="2">
    <location>
        <begin position="2700"/>
        <end position="2710"/>
    </location>
</feature>
<dbReference type="PROSITE" id="PS50003">
    <property type="entry name" value="PH_DOMAIN"/>
    <property type="match status" value="1"/>
</dbReference>
<feature type="compositionally biased region" description="Polar residues" evidence="2">
    <location>
        <begin position="2624"/>
        <end position="2643"/>
    </location>
</feature>
<keyword evidence="1" id="KW-0343">GTPase activation</keyword>
<feature type="region of interest" description="Disordered" evidence="2">
    <location>
        <begin position="1231"/>
        <end position="1250"/>
    </location>
</feature>
<feature type="compositionally biased region" description="Low complexity" evidence="2">
    <location>
        <begin position="855"/>
        <end position="864"/>
    </location>
</feature>
<accession>A0A8J6L9K7</accession>
<keyword evidence="7" id="KW-1185">Reference proteome</keyword>
<feature type="compositionally biased region" description="Polar residues" evidence="2">
    <location>
        <begin position="1020"/>
        <end position="1029"/>
    </location>
</feature>
<dbReference type="GO" id="GO:0005096">
    <property type="term" value="F:GTPase activator activity"/>
    <property type="evidence" value="ECO:0007669"/>
    <property type="project" value="UniProtKB-KW"/>
</dbReference>
<dbReference type="GO" id="GO:0007165">
    <property type="term" value="P:signal transduction"/>
    <property type="evidence" value="ECO:0007669"/>
    <property type="project" value="InterPro"/>
</dbReference>
<feature type="region of interest" description="Disordered" evidence="2">
    <location>
        <begin position="1349"/>
        <end position="1376"/>
    </location>
</feature>
<dbReference type="PANTHER" id="PTHR23175">
    <property type="entry name" value="PDZ DOMAIN-CONTAINING PROTEIN"/>
    <property type="match status" value="1"/>
</dbReference>
<evidence type="ECO:0000256" key="2">
    <source>
        <dbReference type="SAM" id="MobiDB-lite"/>
    </source>
</evidence>
<comment type="caution">
    <text evidence="6">The sequence shown here is derived from an EMBL/GenBank/DDBJ whole genome shotgun (WGS) entry which is preliminary data.</text>
</comment>
<name>A0A8J6L9K7_TENMO</name>
<dbReference type="Gene3D" id="1.10.555.10">
    <property type="entry name" value="Rho GTPase activation protein"/>
    <property type="match status" value="1"/>
</dbReference>
<feature type="region of interest" description="Disordered" evidence="2">
    <location>
        <begin position="2599"/>
        <end position="2643"/>
    </location>
</feature>
<dbReference type="Proteomes" id="UP000719412">
    <property type="component" value="Unassembled WGS sequence"/>
</dbReference>
<evidence type="ECO:0000256" key="1">
    <source>
        <dbReference type="ARBA" id="ARBA00022468"/>
    </source>
</evidence>
<feature type="region of interest" description="Disordered" evidence="2">
    <location>
        <begin position="1120"/>
        <end position="1141"/>
    </location>
</feature>
<dbReference type="Pfam" id="PF00620">
    <property type="entry name" value="RhoGAP"/>
    <property type="match status" value="1"/>
</dbReference>
<feature type="compositionally biased region" description="Basic and acidic residues" evidence="2">
    <location>
        <begin position="1168"/>
        <end position="1178"/>
    </location>
</feature>
<dbReference type="PROSITE" id="PS50106">
    <property type="entry name" value="PDZ"/>
    <property type="match status" value="1"/>
</dbReference>
<dbReference type="Gene3D" id="2.30.42.10">
    <property type="match status" value="1"/>
</dbReference>
<evidence type="ECO:0000259" key="4">
    <source>
        <dbReference type="PROSITE" id="PS50106"/>
    </source>
</evidence>
<feature type="region of interest" description="Disordered" evidence="2">
    <location>
        <begin position="221"/>
        <end position="247"/>
    </location>
</feature>
<dbReference type="InterPro" id="IPR008936">
    <property type="entry name" value="Rho_GTPase_activation_prot"/>
</dbReference>
<dbReference type="EMBL" id="JABDTM020026303">
    <property type="protein sequence ID" value="KAH0812092.1"/>
    <property type="molecule type" value="Genomic_DNA"/>
</dbReference>
<dbReference type="SUPFAM" id="SSF48350">
    <property type="entry name" value="GTPase activation domain, GAP"/>
    <property type="match status" value="1"/>
</dbReference>
<reference evidence="6" key="1">
    <citation type="journal article" date="2020" name="J Insects Food Feed">
        <title>The yellow mealworm (Tenebrio molitor) genome: a resource for the emerging insects as food and feed industry.</title>
        <authorList>
            <person name="Eriksson T."/>
            <person name="Andere A."/>
            <person name="Kelstrup H."/>
            <person name="Emery V."/>
            <person name="Picard C."/>
        </authorList>
    </citation>
    <scope>NUCLEOTIDE SEQUENCE</scope>
    <source>
        <strain evidence="6">Stoneville</strain>
        <tissue evidence="6">Whole head</tissue>
    </source>
</reference>
<reference evidence="6" key="2">
    <citation type="submission" date="2021-08" db="EMBL/GenBank/DDBJ databases">
        <authorList>
            <person name="Eriksson T."/>
        </authorList>
    </citation>
    <scope>NUCLEOTIDE SEQUENCE</scope>
    <source>
        <strain evidence="6">Stoneville</strain>
        <tissue evidence="6">Whole head</tissue>
    </source>
</reference>
<dbReference type="InterPro" id="IPR001849">
    <property type="entry name" value="PH_domain"/>
</dbReference>
<evidence type="ECO:0000259" key="3">
    <source>
        <dbReference type="PROSITE" id="PS50003"/>
    </source>
</evidence>
<feature type="region of interest" description="Disordered" evidence="2">
    <location>
        <begin position="1955"/>
        <end position="2008"/>
    </location>
</feature>
<protein>
    <submittedName>
        <fullName evidence="6">Uncharacterized protein</fullName>
    </submittedName>
</protein>
<feature type="domain" description="PDZ" evidence="4">
    <location>
        <begin position="653"/>
        <end position="757"/>
    </location>
</feature>
<feature type="region of interest" description="Disordered" evidence="2">
    <location>
        <begin position="2291"/>
        <end position="2338"/>
    </location>
</feature>
<dbReference type="InterPro" id="IPR036034">
    <property type="entry name" value="PDZ_sf"/>
</dbReference>
<proteinExistence type="predicted"/>
<dbReference type="PANTHER" id="PTHR23175:SF23">
    <property type="entry name" value="PDZ DOMAIN-CONTAINING PROTEIN"/>
    <property type="match status" value="1"/>
</dbReference>
<feature type="region of interest" description="Disordered" evidence="2">
    <location>
        <begin position="2655"/>
        <end position="2798"/>
    </location>
</feature>
<dbReference type="SUPFAM" id="SSF50729">
    <property type="entry name" value="PH domain-like"/>
    <property type="match status" value="1"/>
</dbReference>
<dbReference type="FunFam" id="1.10.555.10:FF:000058">
    <property type="entry name" value="GTPase-activating protein pac-1"/>
    <property type="match status" value="1"/>
</dbReference>
<feature type="compositionally biased region" description="Low complexity" evidence="2">
    <location>
        <begin position="1964"/>
        <end position="1980"/>
    </location>
</feature>
<feature type="compositionally biased region" description="Basic and acidic residues" evidence="2">
    <location>
        <begin position="1595"/>
        <end position="1612"/>
    </location>
</feature>
<feature type="compositionally biased region" description="Low complexity" evidence="2">
    <location>
        <begin position="2400"/>
        <end position="2410"/>
    </location>
</feature>
<feature type="compositionally biased region" description="Polar residues" evidence="2">
    <location>
        <begin position="2328"/>
        <end position="2338"/>
    </location>
</feature>
<gene>
    <name evidence="6" type="ORF">GEV33_010700</name>
</gene>
<feature type="region of interest" description="Disordered" evidence="2">
    <location>
        <begin position="1002"/>
        <end position="1030"/>
    </location>
</feature>
<organism evidence="6 7">
    <name type="scientific">Tenebrio molitor</name>
    <name type="common">Yellow mealworm beetle</name>
    <dbReference type="NCBI Taxonomy" id="7067"/>
    <lineage>
        <taxon>Eukaryota</taxon>
        <taxon>Metazoa</taxon>
        <taxon>Ecdysozoa</taxon>
        <taxon>Arthropoda</taxon>
        <taxon>Hexapoda</taxon>
        <taxon>Insecta</taxon>
        <taxon>Pterygota</taxon>
        <taxon>Neoptera</taxon>
        <taxon>Endopterygota</taxon>
        <taxon>Coleoptera</taxon>
        <taxon>Polyphaga</taxon>
        <taxon>Cucujiformia</taxon>
        <taxon>Tenebrionidae</taxon>
        <taxon>Tenebrio</taxon>
    </lineage>
</organism>
<dbReference type="Gene3D" id="2.30.29.30">
    <property type="entry name" value="Pleckstrin-homology domain (PH domain)/Phosphotyrosine-binding domain (PTB)"/>
    <property type="match status" value="2"/>
</dbReference>
<feature type="domain" description="PH" evidence="3">
    <location>
        <begin position="1611"/>
        <end position="1925"/>
    </location>
</feature>
<dbReference type="PROSITE" id="PS50238">
    <property type="entry name" value="RHOGAP"/>
    <property type="match status" value="1"/>
</dbReference>
<dbReference type="InterPro" id="IPR000198">
    <property type="entry name" value="RhoGAP_dom"/>
</dbReference>
<feature type="compositionally biased region" description="Polar residues" evidence="2">
    <location>
        <begin position="1241"/>
        <end position="1250"/>
    </location>
</feature>
<dbReference type="SMART" id="SM00228">
    <property type="entry name" value="PDZ"/>
    <property type="match status" value="1"/>
</dbReference>
<evidence type="ECO:0000259" key="5">
    <source>
        <dbReference type="PROSITE" id="PS50238"/>
    </source>
</evidence>
<dbReference type="SUPFAM" id="SSF50156">
    <property type="entry name" value="PDZ domain-like"/>
    <property type="match status" value="1"/>
</dbReference>
<feature type="compositionally biased region" description="Polar residues" evidence="2">
    <location>
        <begin position="2411"/>
        <end position="2422"/>
    </location>
</feature>
<dbReference type="InterPro" id="IPR001478">
    <property type="entry name" value="PDZ"/>
</dbReference>